<dbReference type="Pfam" id="PF08241">
    <property type="entry name" value="Methyltransf_11"/>
    <property type="match status" value="1"/>
</dbReference>
<name>A0A4Q0MKY6_9HYPH</name>
<dbReference type="EMBL" id="RYFI01000007">
    <property type="protein sequence ID" value="RXF73779.1"/>
    <property type="molecule type" value="Genomic_DNA"/>
</dbReference>
<dbReference type="AlphaFoldDB" id="A0A4Q0MKY6"/>
<sequence length="252" mass="27569">MALDVVDLRDFYARPLGELARRILRAKLRARWPDVRGARVLGVGFATPYLGVFRDDAERLLAFCPAQMGVAAWPAERPNAAALVEDGMWPLPDAALDRIVAVHAFETSDNAVELLREAWRCLAPGGRLIAIAPNRRGAWAQSDATPFGHGRPFSRSQLTDLLREALFAPEGWDEALFMPPMERRLMLRSALAFERIGSKLWGPFAGVHIVEATKQAMRAIPARSARRVKVAPALRPAAVGVPAPAPRGLTSA</sequence>
<feature type="domain" description="Methyltransferase type 11" evidence="1">
    <location>
        <begin position="58"/>
        <end position="129"/>
    </location>
</feature>
<keyword evidence="2" id="KW-0489">Methyltransferase</keyword>
<dbReference type="SUPFAM" id="SSF53335">
    <property type="entry name" value="S-adenosyl-L-methionine-dependent methyltransferases"/>
    <property type="match status" value="1"/>
</dbReference>
<protein>
    <submittedName>
        <fullName evidence="2">Methyltransferase domain-containing protein</fullName>
    </submittedName>
</protein>
<organism evidence="2 3">
    <name type="scientific">Hansschlegelia zhihuaiae</name>
    <dbReference type="NCBI Taxonomy" id="405005"/>
    <lineage>
        <taxon>Bacteria</taxon>
        <taxon>Pseudomonadati</taxon>
        <taxon>Pseudomonadota</taxon>
        <taxon>Alphaproteobacteria</taxon>
        <taxon>Hyphomicrobiales</taxon>
        <taxon>Methylopilaceae</taxon>
        <taxon>Hansschlegelia</taxon>
    </lineage>
</organism>
<dbReference type="InterPro" id="IPR029063">
    <property type="entry name" value="SAM-dependent_MTases_sf"/>
</dbReference>
<proteinExistence type="predicted"/>
<accession>A0A4Q0MKY6</accession>
<evidence type="ECO:0000313" key="3">
    <source>
        <dbReference type="Proteomes" id="UP000289708"/>
    </source>
</evidence>
<dbReference type="GO" id="GO:0008757">
    <property type="term" value="F:S-adenosylmethionine-dependent methyltransferase activity"/>
    <property type="evidence" value="ECO:0007669"/>
    <property type="project" value="InterPro"/>
</dbReference>
<evidence type="ECO:0000313" key="2">
    <source>
        <dbReference type="EMBL" id="RXF73779.1"/>
    </source>
</evidence>
<comment type="caution">
    <text evidence="2">The sequence shown here is derived from an EMBL/GenBank/DDBJ whole genome shotgun (WGS) entry which is preliminary data.</text>
</comment>
<dbReference type="GO" id="GO:0032259">
    <property type="term" value="P:methylation"/>
    <property type="evidence" value="ECO:0007669"/>
    <property type="project" value="UniProtKB-KW"/>
</dbReference>
<dbReference type="Gene3D" id="3.40.50.150">
    <property type="entry name" value="Vaccinia Virus protein VP39"/>
    <property type="match status" value="1"/>
</dbReference>
<dbReference type="InterPro" id="IPR013216">
    <property type="entry name" value="Methyltransf_11"/>
</dbReference>
<evidence type="ECO:0000259" key="1">
    <source>
        <dbReference type="Pfam" id="PF08241"/>
    </source>
</evidence>
<keyword evidence="3" id="KW-1185">Reference proteome</keyword>
<dbReference type="RefSeq" id="WP_128777225.1">
    <property type="nucleotide sequence ID" value="NZ_RYFI01000007.1"/>
</dbReference>
<dbReference type="Proteomes" id="UP000289708">
    <property type="component" value="Unassembled WGS sequence"/>
</dbReference>
<keyword evidence="2" id="KW-0808">Transferase</keyword>
<gene>
    <name evidence="2" type="ORF">EK403_09350</name>
</gene>
<reference evidence="2 3" key="1">
    <citation type="submission" date="2018-12" db="EMBL/GenBank/DDBJ databases">
        <title>bacterium Hansschlegelia zhihuaiae S113.</title>
        <authorList>
            <person name="He J."/>
        </authorList>
    </citation>
    <scope>NUCLEOTIDE SEQUENCE [LARGE SCALE GENOMIC DNA]</scope>
    <source>
        <strain evidence="2 3">S 113</strain>
    </source>
</reference>
<dbReference type="OrthoDB" id="9800231at2"/>